<dbReference type="Proteomes" id="UP000578531">
    <property type="component" value="Unassembled WGS sequence"/>
</dbReference>
<proteinExistence type="predicted"/>
<dbReference type="AlphaFoldDB" id="A0A8H6FST2"/>
<dbReference type="EMBL" id="JACCJC010000033">
    <property type="protein sequence ID" value="KAF6234061.1"/>
    <property type="molecule type" value="Genomic_DNA"/>
</dbReference>
<keyword evidence="2" id="KW-1185">Reference proteome</keyword>
<gene>
    <name evidence="1" type="ORF">HO173_007891</name>
</gene>
<accession>A0A8H6FST2</accession>
<protein>
    <submittedName>
        <fullName evidence="1">Uncharacterized protein</fullName>
    </submittedName>
</protein>
<evidence type="ECO:0000313" key="1">
    <source>
        <dbReference type="EMBL" id="KAF6234061.1"/>
    </source>
</evidence>
<organism evidence="1 2">
    <name type="scientific">Letharia columbiana</name>
    <dbReference type="NCBI Taxonomy" id="112416"/>
    <lineage>
        <taxon>Eukaryota</taxon>
        <taxon>Fungi</taxon>
        <taxon>Dikarya</taxon>
        <taxon>Ascomycota</taxon>
        <taxon>Pezizomycotina</taxon>
        <taxon>Lecanoromycetes</taxon>
        <taxon>OSLEUM clade</taxon>
        <taxon>Lecanoromycetidae</taxon>
        <taxon>Lecanorales</taxon>
        <taxon>Lecanorineae</taxon>
        <taxon>Parmeliaceae</taxon>
        <taxon>Letharia</taxon>
    </lineage>
</organism>
<dbReference type="RefSeq" id="XP_037163468.1">
    <property type="nucleotide sequence ID" value="XM_037309791.1"/>
</dbReference>
<name>A0A8H6FST2_9LECA</name>
<dbReference type="OrthoDB" id="4161001at2759"/>
<comment type="caution">
    <text evidence="1">The sequence shown here is derived from an EMBL/GenBank/DDBJ whole genome shotgun (WGS) entry which is preliminary data.</text>
</comment>
<reference evidence="1 2" key="1">
    <citation type="journal article" date="2020" name="Genomics">
        <title>Complete, high-quality genomes from long-read metagenomic sequencing of two wolf lichen thalli reveals enigmatic genome architecture.</title>
        <authorList>
            <person name="McKenzie S.K."/>
            <person name="Walston R.F."/>
            <person name="Allen J.L."/>
        </authorList>
    </citation>
    <scope>NUCLEOTIDE SEQUENCE [LARGE SCALE GENOMIC DNA]</scope>
    <source>
        <strain evidence="1">WasteWater2</strain>
    </source>
</reference>
<dbReference type="GeneID" id="59289547"/>
<evidence type="ECO:0000313" key="2">
    <source>
        <dbReference type="Proteomes" id="UP000578531"/>
    </source>
</evidence>
<sequence length="469" mass="52727">MVFANRRTDRDAANAALETFRRLLSAVIELRKNKELIVVVDHVDQLSGEPLASLRTTLQVIHEMMDSRLATKLHYVLVGKPIRENKALKGFAIVDDNTEAREIRRYGSLENRPMTTADIRKGLRSGKGPSLGTHTRSEVEVSIRSRQIPAGSLLSQFNVSQDLQSVQTDQTASILARAEYQARERDQIFPDRQRALARRKRYPDTVIIDSEHVTIVKDLRVGDWGLRGLLVEVDGSSLWDLIHSSRNDDRGCTSSLHKKSDSLYDVRESTHHQFREHSLWTQPWTNFKTLTTSKGIKEIISLSAASYASLDPTVVDLEGLPLLSINPRVFLSAFVPAIDGFPLESGNTNIDEDHSNIWNMFMRRDPEDGYLLPGTVDDLGRKCLSCTVKWPDEGFRSTSIFNTLQYAGRLGTINDIPPVEVHPRSDCTELTVVMADDSRYVISPRDLDNIIYMSPGRYPVQETVGGNGV</sequence>